<evidence type="ECO:0000256" key="2">
    <source>
        <dbReference type="RuleBase" id="RU362097"/>
    </source>
</evidence>
<dbReference type="Gene3D" id="1.20.1600.10">
    <property type="entry name" value="Outer membrane efflux proteins (OEP)"/>
    <property type="match status" value="1"/>
</dbReference>
<dbReference type="GO" id="GO:0005886">
    <property type="term" value="C:plasma membrane"/>
    <property type="evidence" value="ECO:0007669"/>
    <property type="project" value="UniProtKB-SubCell"/>
</dbReference>
<comment type="subcellular location">
    <subcellularLocation>
        <location evidence="2">Cell membrane</location>
        <topology evidence="2">Lipid-anchor</topology>
    </subcellularLocation>
</comment>
<dbReference type="Gene3D" id="2.20.200.10">
    <property type="entry name" value="Outer membrane efflux proteins (OEP)"/>
    <property type="match status" value="1"/>
</dbReference>
<evidence type="ECO:0000313" key="4">
    <source>
        <dbReference type="EMBL" id="QGM97757.1"/>
    </source>
</evidence>
<comment type="similarity">
    <text evidence="1 2">Belongs to the outer membrane factor (OMF) (TC 1.B.17) family.</text>
</comment>
<reference evidence="4 5" key="1">
    <citation type="submission" date="2019-09" db="EMBL/GenBank/DDBJ databases">
        <title>Isolation and complete genome sequencing of Methylocystis species.</title>
        <authorList>
            <person name="Rumah B.L."/>
            <person name="Stead C.E."/>
            <person name="Stevens B.C."/>
            <person name="Minton N.P."/>
            <person name="Grosse-Honebrink A."/>
            <person name="Zhang Y."/>
        </authorList>
    </citation>
    <scope>NUCLEOTIDE SEQUENCE [LARGE SCALE GENOMIC DNA]</scope>
    <source>
        <strain evidence="4 5">BRCS2</strain>
    </source>
</reference>
<keyword evidence="2" id="KW-0564">Palmitate</keyword>
<dbReference type="PANTHER" id="PTHR30203">
    <property type="entry name" value="OUTER MEMBRANE CATION EFFLUX PROTEIN"/>
    <property type="match status" value="1"/>
</dbReference>
<gene>
    <name evidence="4" type="ORF">F7D14_09940</name>
</gene>
<dbReference type="EMBL" id="CP044331">
    <property type="protein sequence ID" value="QGM97757.1"/>
    <property type="molecule type" value="Genomic_DNA"/>
</dbReference>
<dbReference type="KEGG" id="mpar:F7D14_09940"/>
<feature type="region of interest" description="Disordered" evidence="3">
    <location>
        <begin position="502"/>
        <end position="528"/>
    </location>
</feature>
<keyword evidence="2" id="KW-0472">Membrane</keyword>
<name>A0A6B8LZ98_9HYPH</name>
<dbReference type="InterPro" id="IPR003423">
    <property type="entry name" value="OMP_efflux"/>
</dbReference>
<proteinExistence type="inferred from homology"/>
<keyword evidence="2" id="KW-1134">Transmembrane beta strand</keyword>
<keyword evidence="5" id="KW-1185">Reference proteome</keyword>
<keyword evidence="2" id="KW-0449">Lipoprotein</keyword>
<dbReference type="PANTHER" id="PTHR30203:SF33">
    <property type="entry name" value="BLR4455 PROTEIN"/>
    <property type="match status" value="1"/>
</dbReference>
<organism evidence="4 5">
    <name type="scientific">Methylocystis parvus</name>
    <dbReference type="NCBI Taxonomy" id="134"/>
    <lineage>
        <taxon>Bacteria</taxon>
        <taxon>Pseudomonadati</taxon>
        <taxon>Pseudomonadota</taxon>
        <taxon>Alphaproteobacteria</taxon>
        <taxon>Hyphomicrobiales</taxon>
        <taxon>Methylocystaceae</taxon>
        <taxon>Methylocystis</taxon>
    </lineage>
</organism>
<feature type="compositionally biased region" description="Low complexity" evidence="3">
    <location>
        <begin position="502"/>
        <end position="513"/>
    </location>
</feature>
<protein>
    <submittedName>
        <fullName evidence="4">Efflux transporter outer membrane subunit</fullName>
    </submittedName>
</protein>
<sequence>MRTFGKTVMQRYMRLWPVLLLSGCNSMPGVDLAPAYAPPEYVVPASWRGASPFVEAKPSDAEIRTEWWRLFRDPVLDKLEEQAMAANADLQAAAERFLQARDLMMKTRSHMLPQLNIGVDASDNKESENALFRGPLNPIYDTSVSDRAGASWEPDFWYAIRNETRAKTYLAQQKAADYALARLSLQAEIASDYFTLRGFDAQTNIYNQSIVYYRQSLDIVTQRYVGKIASELDVARAKSLLFSTEAKALEVQGEREVAEHAIAILVNTAPASFKISLTSNLKMTPLKLPRSLPSTLLERRPDIASAEREMAQANREIGVARAAFFPKVEFRIDGGFEDHGVNLVKLANSFWSYGSAVSLPVFDGGLRRAQLQRSWSVYRETEDKYRTTVLNAFREVEDGLSLTNRLSASAKKLDAAVAAALQTQNLTMDLYKGGLNSSLDLIYAQVATLTARIDSAQVKTRVLKSSVDLIRSLGGGWRRGRLPDEDDIQPFDAFQYEGLEKAAPAGGIEPPAENNARYNNLTSPSRSL</sequence>
<dbReference type="NCBIfam" id="TIGR01845">
    <property type="entry name" value="outer_NodT"/>
    <property type="match status" value="1"/>
</dbReference>
<evidence type="ECO:0000313" key="5">
    <source>
        <dbReference type="Proteomes" id="UP000422569"/>
    </source>
</evidence>
<dbReference type="Proteomes" id="UP000422569">
    <property type="component" value="Chromosome"/>
</dbReference>
<evidence type="ECO:0000256" key="3">
    <source>
        <dbReference type="SAM" id="MobiDB-lite"/>
    </source>
</evidence>
<dbReference type="AlphaFoldDB" id="A0A6B8LZ98"/>
<keyword evidence="2" id="KW-0812">Transmembrane</keyword>
<accession>A0A6B8LZ98</accession>
<evidence type="ECO:0000256" key="1">
    <source>
        <dbReference type="ARBA" id="ARBA00007613"/>
    </source>
</evidence>
<dbReference type="GO" id="GO:0015562">
    <property type="term" value="F:efflux transmembrane transporter activity"/>
    <property type="evidence" value="ECO:0007669"/>
    <property type="project" value="InterPro"/>
</dbReference>
<dbReference type="Pfam" id="PF02321">
    <property type="entry name" value="OEP"/>
    <property type="match status" value="2"/>
</dbReference>
<dbReference type="SUPFAM" id="SSF56954">
    <property type="entry name" value="Outer membrane efflux proteins (OEP)"/>
    <property type="match status" value="1"/>
</dbReference>
<dbReference type="InterPro" id="IPR010131">
    <property type="entry name" value="MdtP/NodT-like"/>
</dbReference>
<feature type="compositionally biased region" description="Polar residues" evidence="3">
    <location>
        <begin position="516"/>
        <end position="528"/>
    </location>
</feature>